<dbReference type="OrthoDB" id="9814487at2"/>
<keyword evidence="5" id="KW-1185">Reference proteome</keyword>
<dbReference type="PANTHER" id="PTHR11527">
    <property type="entry name" value="HEAT-SHOCK PROTEIN 20 FAMILY MEMBER"/>
    <property type="match status" value="1"/>
</dbReference>
<dbReference type="RefSeq" id="WP_136151312.1">
    <property type="nucleotide sequence ID" value="NZ_CP038810.1"/>
</dbReference>
<protein>
    <submittedName>
        <fullName evidence="4">Spore protein SP21</fullName>
    </submittedName>
</protein>
<dbReference type="AlphaFoldDB" id="A0A4P7PR33"/>
<name>A0A4P7PR33_9FLAO</name>
<sequence length="150" mass="17241">METLKRLPMINNSWPMLLNNLFNRDSFNEGNLNFFDQNNAVIPAVNIKETTESFAIELLAPGMTKADFKVEVDKNQLTISAQKQSQSETDLDNYHRKEFSFESLRRTFTLPENIVDVDKINAQYTEGILYLTIPKKEEALPKPAKLIEIS</sequence>
<dbReference type="PROSITE" id="PS01031">
    <property type="entry name" value="SHSP"/>
    <property type="match status" value="1"/>
</dbReference>
<evidence type="ECO:0000256" key="2">
    <source>
        <dbReference type="RuleBase" id="RU003616"/>
    </source>
</evidence>
<feature type="domain" description="SHSP" evidence="3">
    <location>
        <begin position="36"/>
        <end position="150"/>
    </location>
</feature>
<reference evidence="4 5" key="1">
    <citation type="submission" date="2019-04" db="EMBL/GenBank/DDBJ databases">
        <title>Flavobacterium sp. GS03.</title>
        <authorList>
            <person name="Kim H."/>
        </authorList>
    </citation>
    <scope>NUCLEOTIDE SEQUENCE [LARGE SCALE GENOMIC DNA]</scope>
    <source>
        <strain evidence="4 5">GS03</strain>
    </source>
</reference>
<proteinExistence type="inferred from homology"/>
<dbReference type="InterPro" id="IPR002068">
    <property type="entry name" value="A-crystallin/Hsp20_dom"/>
</dbReference>
<dbReference type="InterPro" id="IPR008978">
    <property type="entry name" value="HSP20-like_chaperone"/>
</dbReference>
<dbReference type="CDD" id="cd06464">
    <property type="entry name" value="ACD_sHsps-like"/>
    <property type="match status" value="1"/>
</dbReference>
<dbReference type="Proteomes" id="UP000296862">
    <property type="component" value="Chromosome"/>
</dbReference>
<dbReference type="KEGG" id="fsn:GS03_00835"/>
<dbReference type="InterPro" id="IPR031107">
    <property type="entry name" value="Small_HSP"/>
</dbReference>
<evidence type="ECO:0000259" key="3">
    <source>
        <dbReference type="PROSITE" id="PS01031"/>
    </source>
</evidence>
<accession>A0A4P7PR33</accession>
<evidence type="ECO:0000313" key="4">
    <source>
        <dbReference type="EMBL" id="QBZ97347.1"/>
    </source>
</evidence>
<organism evidence="4 5">
    <name type="scientific">Flavobacterium sangjuense</name>
    <dbReference type="NCBI Taxonomy" id="2518177"/>
    <lineage>
        <taxon>Bacteria</taxon>
        <taxon>Pseudomonadati</taxon>
        <taxon>Bacteroidota</taxon>
        <taxon>Flavobacteriia</taxon>
        <taxon>Flavobacteriales</taxon>
        <taxon>Flavobacteriaceae</taxon>
        <taxon>Flavobacterium</taxon>
    </lineage>
</organism>
<gene>
    <name evidence="4" type="primary">hspA</name>
    <name evidence="4" type="ORF">GS03_00835</name>
</gene>
<comment type="similarity">
    <text evidence="1 2">Belongs to the small heat shock protein (HSP20) family.</text>
</comment>
<dbReference type="EMBL" id="CP038810">
    <property type="protein sequence ID" value="QBZ97347.1"/>
    <property type="molecule type" value="Genomic_DNA"/>
</dbReference>
<evidence type="ECO:0000256" key="1">
    <source>
        <dbReference type="PROSITE-ProRule" id="PRU00285"/>
    </source>
</evidence>
<dbReference type="Gene3D" id="2.60.40.790">
    <property type="match status" value="1"/>
</dbReference>
<dbReference type="Pfam" id="PF00011">
    <property type="entry name" value="HSP20"/>
    <property type="match status" value="1"/>
</dbReference>
<dbReference type="SUPFAM" id="SSF49764">
    <property type="entry name" value="HSP20-like chaperones"/>
    <property type="match status" value="1"/>
</dbReference>
<evidence type="ECO:0000313" key="5">
    <source>
        <dbReference type="Proteomes" id="UP000296862"/>
    </source>
</evidence>